<dbReference type="Pfam" id="PF01177">
    <property type="entry name" value="Asp_Glu_race"/>
    <property type="match status" value="1"/>
</dbReference>
<organism evidence="3 4">
    <name type="scientific">Treponema bryantii</name>
    <dbReference type="NCBI Taxonomy" id="163"/>
    <lineage>
        <taxon>Bacteria</taxon>
        <taxon>Pseudomonadati</taxon>
        <taxon>Spirochaetota</taxon>
        <taxon>Spirochaetia</taxon>
        <taxon>Spirochaetales</taxon>
        <taxon>Treponemataceae</taxon>
        <taxon>Treponema</taxon>
    </lineage>
</organism>
<dbReference type="Proteomes" id="UP000182360">
    <property type="component" value="Unassembled WGS sequence"/>
</dbReference>
<dbReference type="AlphaFoldDB" id="A0A1H9CS17"/>
<dbReference type="InterPro" id="IPR015942">
    <property type="entry name" value="Asp/Glu/hydantoin_racemase"/>
</dbReference>
<name>A0A1H9CS17_9SPIR</name>
<protein>
    <submittedName>
        <fullName evidence="3">Aspartate racemase</fullName>
    </submittedName>
</protein>
<dbReference type="GO" id="GO:0047661">
    <property type="term" value="F:amino-acid racemase activity"/>
    <property type="evidence" value="ECO:0007669"/>
    <property type="project" value="InterPro"/>
</dbReference>
<evidence type="ECO:0000313" key="3">
    <source>
        <dbReference type="EMBL" id="SEQ04020.1"/>
    </source>
</evidence>
<dbReference type="RefSeq" id="WP_074641388.1">
    <property type="nucleotide sequence ID" value="NZ_FOFU01000002.1"/>
</dbReference>
<evidence type="ECO:0000256" key="2">
    <source>
        <dbReference type="ARBA" id="ARBA00023235"/>
    </source>
</evidence>
<dbReference type="PANTHER" id="PTHR21198:SF7">
    <property type="entry name" value="ASPARTATE-GLUTAMATE RACEMASE FAMILY"/>
    <property type="match status" value="1"/>
</dbReference>
<dbReference type="EMBL" id="FOFU01000002">
    <property type="protein sequence ID" value="SEQ04020.1"/>
    <property type="molecule type" value="Genomic_DNA"/>
</dbReference>
<gene>
    <name evidence="3" type="ORF">SAMN04487977_102287</name>
</gene>
<accession>A0A1H9CS17</accession>
<dbReference type="PANTHER" id="PTHR21198">
    <property type="entry name" value="GLUTAMATE RACEMASE"/>
    <property type="match status" value="1"/>
</dbReference>
<dbReference type="NCBIfam" id="TIGR00035">
    <property type="entry name" value="asp_race"/>
    <property type="match status" value="1"/>
</dbReference>
<sequence>MKKIGLIGGTGPESTLVYYKELNTRINNKLGGIGFPEIAIESLNLHKALDLVAKKEYDELTDYIGAKIQNLENGGADIIALTAATMHVVFDKLKPAVHKPFISIPVAAAEYAVKKGFKKVGLFGTIFTMEQDYLSGAFVANGIEVCTPCKEDRLIVHDHIANELEYGIVKEESLKELISIIQKMKEEQGIEALILGCTELPLALNDNNCPVPCLDIMEIHIQKLVELSTSA</sequence>
<proteinExistence type="inferred from homology"/>
<dbReference type="SUPFAM" id="SSF53681">
    <property type="entry name" value="Aspartate/glutamate racemase"/>
    <property type="match status" value="2"/>
</dbReference>
<keyword evidence="2" id="KW-0413">Isomerase</keyword>
<dbReference type="InterPro" id="IPR004380">
    <property type="entry name" value="Asp_race"/>
</dbReference>
<comment type="similarity">
    <text evidence="1">Belongs to the aspartate/glutamate racemases family.</text>
</comment>
<dbReference type="Gene3D" id="3.40.50.1860">
    <property type="match status" value="2"/>
</dbReference>
<reference evidence="3 4" key="1">
    <citation type="submission" date="2016-10" db="EMBL/GenBank/DDBJ databases">
        <authorList>
            <person name="de Groot N.N."/>
        </authorList>
    </citation>
    <scope>NUCLEOTIDE SEQUENCE [LARGE SCALE GENOMIC DNA]</scope>
    <source>
        <strain evidence="3 4">B25</strain>
    </source>
</reference>
<dbReference type="OrthoDB" id="9803739at2"/>
<evidence type="ECO:0000313" key="4">
    <source>
        <dbReference type="Proteomes" id="UP000182360"/>
    </source>
</evidence>
<keyword evidence="4" id="KW-1185">Reference proteome</keyword>
<dbReference type="InterPro" id="IPR001920">
    <property type="entry name" value="Asp/Glu_race"/>
</dbReference>
<evidence type="ECO:0000256" key="1">
    <source>
        <dbReference type="ARBA" id="ARBA00007847"/>
    </source>
</evidence>